<dbReference type="Gene3D" id="1.20.1560.10">
    <property type="entry name" value="ABC transporter type 1, transmembrane domain"/>
    <property type="match status" value="1"/>
</dbReference>
<dbReference type="PANTHER" id="PTHR43394">
    <property type="entry name" value="ATP-DEPENDENT PERMEASE MDL1, MITOCHONDRIAL"/>
    <property type="match status" value="1"/>
</dbReference>
<dbReference type="InterPro" id="IPR039421">
    <property type="entry name" value="Type_1_exporter"/>
</dbReference>
<evidence type="ECO:0000256" key="6">
    <source>
        <dbReference type="ARBA" id="ARBA00023136"/>
    </source>
</evidence>
<feature type="transmembrane region" description="Helical" evidence="7">
    <location>
        <begin position="161"/>
        <end position="181"/>
    </location>
</feature>
<evidence type="ECO:0000256" key="2">
    <source>
        <dbReference type="ARBA" id="ARBA00022692"/>
    </source>
</evidence>
<accession>A0ABS7NM11</accession>
<feature type="domain" description="ABC transmembrane type-1" evidence="9">
    <location>
        <begin position="14"/>
        <end position="303"/>
    </location>
</feature>
<keyword evidence="4 10" id="KW-0067">ATP-binding</keyword>
<proteinExistence type="predicted"/>
<sequence>MIALLSRCGQGMGLLAVLSVVTAALQFVVPLYMMAIYNRVLQTGSMETLQAISLIAGGLLIVLGIAESGRSRVLAMMAARISAYLKADVYRVVVSGPSSALAAAIEAQDEEVRAGGRQQAVADLRNVSSFVSSGALNTFFDALLAPVFLAALFVLHPLLGWIGVSAAVFILSLAVAAEWVARGSNTRISEAEGRAQAKIERLISQFDAVAGMGIAPNLYTRWDRERQEAEALSLRSQSIVGAIGGVARTARLVVQIAILGVGAWLALNADGFLAGAIIAGSIILTRALAPIDQSIVVWQRFVRARASAGRLMRVVTAVDALPDRPPAPRPAPVLELRGVTLAHPGQRRAMLQDATLSIKGGEVLGILGPVGAGKTTLLRAMAGLHSPRAGSILLGDTPTDAFIESDRQRDFGFLPQDIQLLPGTIAENVSRFADPSPEVLADVHCALKVSGASALVEELPEGLGTDYQPERLSAGQTQLLGLARSFYGKPVLALLDEPTANLDASGKTAVARAIASRKAAGLITVIVSHDRSVLEGADQLLYVAPGLAKLGPPEEIFRYLAHIQKRNAEGATGPAGRDPS</sequence>
<dbReference type="SMART" id="SM00382">
    <property type="entry name" value="AAA"/>
    <property type="match status" value="1"/>
</dbReference>
<comment type="caution">
    <text evidence="10">The sequence shown here is derived from an EMBL/GenBank/DDBJ whole genome shotgun (WGS) entry which is preliminary data.</text>
</comment>
<dbReference type="SUPFAM" id="SSF52540">
    <property type="entry name" value="P-loop containing nucleoside triphosphate hydrolases"/>
    <property type="match status" value="1"/>
</dbReference>
<keyword evidence="6 7" id="KW-0472">Membrane</keyword>
<keyword evidence="5 7" id="KW-1133">Transmembrane helix</keyword>
<feature type="transmembrane region" description="Helical" evidence="7">
    <location>
        <begin position="12"/>
        <end position="37"/>
    </location>
</feature>
<dbReference type="Gene3D" id="3.40.50.300">
    <property type="entry name" value="P-loop containing nucleotide triphosphate hydrolases"/>
    <property type="match status" value="1"/>
</dbReference>
<evidence type="ECO:0000313" key="11">
    <source>
        <dbReference type="Proteomes" id="UP000766629"/>
    </source>
</evidence>
<feature type="transmembrane region" description="Helical" evidence="7">
    <location>
        <begin position="49"/>
        <end position="66"/>
    </location>
</feature>
<protein>
    <submittedName>
        <fullName evidence="10">ATP-binding cassette domain-containing protein</fullName>
    </submittedName>
</protein>
<evidence type="ECO:0000256" key="7">
    <source>
        <dbReference type="SAM" id="Phobius"/>
    </source>
</evidence>
<dbReference type="PROSITE" id="PS50893">
    <property type="entry name" value="ABC_TRANSPORTER_2"/>
    <property type="match status" value="1"/>
</dbReference>
<keyword evidence="11" id="KW-1185">Reference proteome</keyword>
<dbReference type="InterPro" id="IPR036640">
    <property type="entry name" value="ABC1_TM_sf"/>
</dbReference>
<dbReference type="InterPro" id="IPR003593">
    <property type="entry name" value="AAA+_ATPase"/>
</dbReference>
<keyword evidence="3" id="KW-0547">Nucleotide-binding</keyword>
<feature type="transmembrane region" description="Helical" evidence="7">
    <location>
        <begin position="134"/>
        <end position="155"/>
    </location>
</feature>
<name>A0ABS7NM11_9RHOB</name>
<dbReference type="EMBL" id="JAHVJA010000022">
    <property type="protein sequence ID" value="MBY6142230.1"/>
    <property type="molecule type" value="Genomic_DNA"/>
</dbReference>
<evidence type="ECO:0000259" key="9">
    <source>
        <dbReference type="PROSITE" id="PS50929"/>
    </source>
</evidence>
<comment type="subcellular location">
    <subcellularLocation>
        <location evidence="1">Cell membrane</location>
        <topology evidence="1">Multi-pass membrane protein</topology>
    </subcellularLocation>
</comment>
<dbReference type="PROSITE" id="PS50929">
    <property type="entry name" value="ABC_TM1F"/>
    <property type="match status" value="1"/>
</dbReference>
<dbReference type="Pfam" id="PF00005">
    <property type="entry name" value="ABC_tran"/>
    <property type="match status" value="1"/>
</dbReference>
<evidence type="ECO:0000256" key="4">
    <source>
        <dbReference type="ARBA" id="ARBA00022840"/>
    </source>
</evidence>
<evidence type="ECO:0000259" key="8">
    <source>
        <dbReference type="PROSITE" id="PS50893"/>
    </source>
</evidence>
<dbReference type="InterPro" id="IPR027417">
    <property type="entry name" value="P-loop_NTPase"/>
</dbReference>
<organism evidence="10 11">
    <name type="scientific">Leisingera daeponensis</name>
    <dbReference type="NCBI Taxonomy" id="405746"/>
    <lineage>
        <taxon>Bacteria</taxon>
        <taxon>Pseudomonadati</taxon>
        <taxon>Pseudomonadota</taxon>
        <taxon>Alphaproteobacteria</taxon>
        <taxon>Rhodobacterales</taxon>
        <taxon>Roseobacteraceae</taxon>
        <taxon>Leisingera</taxon>
    </lineage>
</organism>
<dbReference type="PANTHER" id="PTHR43394:SF1">
    <property type="entry name" value="ATP-BINDING CASSETTE SUB-FAMILY B MEMBER 10, MITOCHONDRIAL"/>
    <property type="match status" value="1"/>
</dbReference>
<dbReference type="Pfam" id="PF00664">
    <property type="entry name" value="ABC_membrane"/>
    <property type="match status" value="1"/>
</dbReference>
<evidence type="ECO:0000256" key="1">
    <source>
        <dbReference type="ARBA" id="ARBA00004651"/>
    </source>
</evidence>
<evidence type="ECO:0000313" key="10">
    <source>
        <dbReference type="EMBL" id="MBY6142230.1"/>
    </source>
</evidence>
<dbReference type="InterPro" id="IPR011527">
    <property type="entry name" value="ABC1_TM_dom"/>
</dbReference>
<evidence type="ECO:0000256" key="5">
    <source>
        <dbReference type="ARBA" id="ARBA00022989"/>
    </source>
</evidence>
<dbReference type="Proteomes" id="UP000766629">
    <property type="component" value="Unassembled WGS sequence"/>
</dbReference>
<dbReference type="InterPro" id="IPR003439">
    <property type="entry name" value="ABC_transporter-like_ATP-bd"/>
</dbReference>
<feature type="domain" description="ABC transporter" evidence="8">
    <location>
        <begin position="334"/>
        <end position="570"/>
    </location>
</feature>
<dbReference type="SUPFAM" id="SSF90123">
    <property type="entry name" value="ABC transporter transmembrane region"/>
    <property type="match status" value="1"/>
</dbReference>
<keyword evidence="2 7" id="KW-0812">Transmembrane</keyword>
<evidence type="ECO:0000256" key="3">
    <source>
        <dbReference type="ARBA" id="ARBA00022741"/>
    </source>
</evidence>
<reference evidence="10 11" key="1">
    <citation type="submission" date="2021-06" db="EMBL/GenBank/DDBJ databases">
        <title>50 bacteria genomes isolated from Dapeng, Shenzhen, China.</title>
        <authorList>
            <person name="Zheng W."/>
            <person name="Yu S."/>
            <person name="Huang Y."/>
        </authorList>
    </citation>
    <scope>NUCLEOTIDE SEQUENCE [LARGE SCALE GENOMIC DNA]</scope>
    <source>
        <strain evidence="10 11">DP1N14-2</strain>
    </source>
</reference>
<gene>
    <name evidence="10" type="ORF">KUV26_22605</name>
</gene>
<dbReference type="GO" id="GO:0005524">
    <property type="term" value="F:ATP binding"/>
    <property type="evidence" value="ECO:0007669"/>
    <property type="project" value="UniProtKB-KW"/>
</dbReference>
<dbReference type="RefSeq" id="WP_222510144.1">
    <property type="nucleotide sequence ID" value="NZ_JAHVJA010000022.1"/>
</dbReference>